<dbReference type="InterPro" id="IPR040079">
    <property type="entry name" value="Glutathione_S-Trfase"/>
</dbReference>
<dbReference type="Pfam" id="PF13417">
    <property type="entry name" value="GST_N_3"/>
    <property type="match status" value="1"/>
</dbReference>
<dbReference type="SUPFAM" id="SSF52833">
    <property type="entry name" value="Thioredoxin-like"/>
    <property type="match status" value="1"/>
</dbReference>
<comment type="similarity">
    <text evidence="1">Belongs to the GST superfamily.</text>
</comment>
<evidence type="ECO:0000259" key="3">
    <source>
        <dbReference type="PROSITE" id="PS50405"/>
    </source>
</evidence>
<proteinExistence type="inferred from homology"/>
<name>A0AAN7CEL9_9PEZI</name>
<evidence type="ECO:0000313" key="5">
    <source>
        <dbReference type="Proteomes" id="UP001303760"/>
    </source>
</evidence>
<dbReference type="PANTHER" id="PTHR44051">
    <property type="entry name" value="GLUTATHIONE S-TRANSFERASE-RELATED"/>
    <property type="match status" value="1"/>
</dbReference>
<evidence type="ECO:0000259" key="2">
    <source>
        <dbReference type="PROSITE" id="PS50404"/>
    </source>
</evidence>
<feature type="domain" description="GST N-terminal" evidence="2">
    <location>
        <begin position="7"/>
        <end position="88"/>
    </location>
</feature>
<dbReference type="InterPro" id="IPR010987">
    <property type="entry name" value="Glutathione-S-Trfase_C-like"/>
</dbReference>
<gene>
    <name evidence="4" type="ORF">C8A03DRAFT_32014</name>
</gene>
<organism evidence="4 5">
    <name type="scientific">Achaetomium macrosporum</name>
    <dbReference type="NCBI Taxonomy" id="79813"/>
    <lineage>
        <taxon>Eukaryota</taxon>
        <taxon>Fungi</taxon>
        <taxon>Dikarya</taxon>
        <taxon>Ascomycota</taxon>
        <taxon>Pezizomycotina</taxon>
        <taxon>Sordariomycetes</taxon>
        <taxon>Sordariomycetidae</taxon>
        <taxon>Sordariales</taxon>
        <taxon>Chaetomiaceae</taxon>
        <taxon>Achaetomium</taxon>
    </lineage>
</organism>
<feature type="domain" description="GST C-terminal" evidence="3">
    <location>
        <begin position="95"/>
        <end position="229"/>
    </location>
</feature>
<sequence length="229" mass="25931">MSAQSNIKPIKVYGKGGPNPPKVAMILQELGIPHEIIDIPFSDVKKPEYLAVNPNGRMPAIYDPNTDFTLWESGAILEYIIEKYDKDQKLSFPPGSNEAYLAKQWLFFQTTGQGPYYGQAVWFSKYHPEKVPSAIDRYLNEANRVTGVIEGHLAKQKELYGDKEGFDGPWFVGNKLSYVDFAFVPWQAIAAGYFAETFPDKFKVDDYPLVKEWLAKLKARKSVSSSLTF</sequence>
<dbReference type="Proteomes" id="UP001303760">
    <property type="component" value="Unassembled WGS sequence"/>
</dbReference>
<keyword evidence="5" id="KW-1185">Reference proteome</keyword>
<dbReference type="PROSITE" id="PS50404">
    <property type="entry name" value="GST_NTER"/>
    <property type="match status" value="1"/>
</dbReference>
<reference evidence="4" key="2">
    <citation type="submission" date="2023-05" db="EMBL/GenBank/DDBJ databases">
        <authorList>
            <consortium name="Lawrence Berkeley National Laboratory"/>
            <person name="Steindorff A."/>
            <person name="Hensen N."/>
            <person name="Bonometti L."/>
            <person name="Westerberg I."/>
            <person name="Brannstrom I.O."/>
            <person name="Guillou S."/>
            <person name="Cros-Aarteil S."/>
            <person name="Calhoun S."/>
            <person name="Haridas S."/>
            <person name="Kuo A."/>
            <person name="Mondo S."/>
            <person name="Pangilinan J."/>
            <person name="Riley R."/>
            <person name="Labutti K."/>
            <person name="Andreopoulos B."/>
            <person name="Lipzen A."/>
            <person name="Chen C."/>
            <person name="Yanf M."/>
            <person name="Daum C."/>
            <person name="Ng V."/>
            <person name="Clum A."/>
            <person name="Ohm R."/>
            <person name="Martin F."/>
            <person name="Silar P."/>
            <person name="Natvig D."/>
            <person name="Lalanne C."/>
            <person name="Gautier V."/>
            <person name="Ament-Velasquez S.L."/>
            <person name="Kruys A."/>
            <person name="Hutchinson M.I."/>
            <person name="Powell A.J."/>
            <person name="Barry K."/>
            <person name="Miller A.N."/>
            <person name="Grigoriev I.V."/>
            <person name="Debuchy R."/>
            <person name="Gladieux P."/>
            <person name="Thoren M.H."/>
            <person name="Johannesson H."/>
        </authorList>
    </citation>
    <scope>NUCLEOTIDE SEQUENCE</scope>
    <source>
        <strain evidence="4">CBS 532.94</strain>
    </source>
</reference>
<evidence type="ECO:0000313" key="4">
    <source>
        <dbReference type="EMBL" id="KAK4239907.1"/>
    </source>
</evidence>
<dbReference type="AlphaFoldDB" id="A0AAN7CEL9"/>
<protein>
    <submittedName>
        <fullName evidence="4">Glutathione S-transferase</fullName>
    </submittedName>
</protein>
<dbReference type="InterPro" id="IPR036249">
    <property type="entry name" value="Thioredoxin-like_sf"/>
</dbReference>
<dbReference type="InterPro" id="IPR036282">
    <property type="entry name" value="Glutathione-S-Trfase_C_sf"/>
</dbReference>
<dbReference type="EMBL" id="MU860052">
    <property type="protein sequence ID" value="KAK4239907.1"/>
    <property type="molecule type" value="Genomic_DNA"/>
</dbReference>
<dbReference type="PROSITE" id="PS50405">
    <property type="entry name" value="GST_CTER"/>
    <property type="match status" value="1"/>
</dbReference>
<dbReference type="InterPro" id="IPR004045">
    <property type="entry name" value="Glutathione_S-Trfase_N"/>
</dbReference>
<reference evidence="4" key="1">
    <citation type="journal article" date="2023" name="Mol. Phylogenet. Evol.">
        <title>Genome-scale phylogeny and comparative genomics of the fungal order Sordariales.</title>
        <authorList>
            <person name="Hensen N."/>
            <person name="Bonometti L."/>
            <person name="Westerberg I."/>
            <person name="Brannstrom I.O."/>
            <person name="Guillou S."/>
            <person name="Cros-Aarteil S."/>
            <person name="Calhoun S."/>
            <person name="Haridas S."/>
            <person name="Kuo A."/>
            <person name="Mondo S."/>
            <person name="Pangilinan J."/>
            <person name="Riley R."/>
            <person name="LaButti K."/>
            <person name="Andreopoulos B."/>
            <person name="Lipzen A."/>
            <person name="Chen C."/>
            <person name="Yan M."/>
            <person name="Daum C."/>
            <person name="Ng V."/>
            <person name="Clum A."/>
            <person name="Steindorff A."/>
            <person name="Ohm R.A."/>
            <person name="Martin F."/>
            <person name="Silar P."/>
            <person name="Natvig D.O."/>
            <person name="Lalanne C."/>
            <person name="Gautier V."/>
            <person name="Ament-Velasquez S.L."/>
            <person name="Kruys A."/>
            <person name="Hutchinson M.I."/>
            <person name="Powell A.J."/>
            <person name="Barry K."/>
            <person name="Miller A.N."/>
            <person name="Grigoriev I.V."/>
            <person name="Debuchy R."/>
            <person name="Gladieux P."/>
            <person name="Hiltunen Thoren M."/>
            <person name="Johannesson H."/>
        </authorList>
    </citation>
    <scope>NUCLEOTIDE SEQUENCE</scope>
    <source>
        <strain evidence="4">CBS 532.94</strain>
    </source>
</reference>
<comment type="caution">
    <text evidence="4">The sequence shown here is derived from an EMBL/GenBank/DDBJ whole genome shotgun (WGS) entry which is preliminary data.</text>
</comment>
<dbReference type="SFLD" id="SFLDS00019">
    <property type="entry name" value="Glutathione_Transferase_(cytos"/>
    <property type="match status" value="1"/>
</dbReference>
<dbReference type="PANTHER" id="PTHR44051:SF23">
    <property type="entry name" value="GLUTATHIONE S-TRANSFERASE-LIKE PROTEIN TPCF"/>
    <property type="match status" value="1"/>
</dbReference>
<dbReference type="Gene3D" id="1.20.1050.130">
    <property type="match status" value="1"/>
</dbReference>
<dbReference type="Pfam" id="PF00043">
    <property type="entry name" value="GST_C"/>
    <property type="match status" value="1"/>
</dbReference>
<accession>A0AAN7CEL9</accession>
<dbReference type="SUPFAM" id="SSF47616">
    <property type="entry name" value="GST C-terminal domain-like"/>
    <property type="match status" value="1"/>
</dbReference>
<dbReference type="SFLD" id="SFLDG00358">
    <property type="entry name" value="Main_(cytGST)"/>
    <property type="match status" value="1"/>
</dbReference>
<dbReference type="SFLD" id="SFLDG01151">
    <property type="entry name" value="Main.2:_Nu-like"/>
    <property type="match status" value="1"/>
</dbReference>
<dbReference type="InterPro" id="IPR004046">
    <property type="entry name" value="GST_C"/>
</dbReference>
<dbReference type="CDD" id="cd03048">
    <property type="entry name" value="GST_N_Ure2p_like"/>
    <property type="match status" value="1"/>
</dbReference>
<evidence type="ECO:0000256" key="1">
    <source>
        <dbReference type="ARBA" id="ARBA00007409"/>
    </source>
</evidence>